<evidence type="ECO:0000313" key="2">
    <source>
        <dbReference type="EMBL" id="GER42199.1"/>
    </source>
</evidence>
<feature type="domain" description="Stomatal closure-related actin-binding protein Ig" evidence="1">
    <location>
        <begin position="11"/>
        <end position="82"/>
    </location>
</feature>
<dbReference type="GO" id="GO:0007015">
    <property type="term" value="P:actin filament organization"/>
    <property type="evidence" value="ECO:0007669"/>
    <property type="project" value="InterPro"/>
</dbReference>
<accession>A0A5A7QAC2</accession>
<dbReference type="Gene3D" id="2.60.40.2700">
    <property type="match status" value="1"/>
</dbReference>
<dbReference type="Proteomes" id="UP000325081">
    <property type="component" value="Unassembled WGS sequence"/>
</dbReference>
<dbReference type="EMBL" id="BKCP01006294">
    <property type="protein sequence ID" value="GER42199.1"/>
    <property type="molecule type" value="Genomic_DNA"/>
</dbReference>
<reference evidence="3" key="1">
    <citation type="journal article" date="2019" name="Curr. Biol.">
        <title>Genome Sequence of Striga asiatica Provides Insight into the Evolution of Plant Parasitism.</title>
        <authorList>
            <person name="Yoshida S."/>
            <person name="Kim S."/>
            <person name="Wafula E.K."/>
            <person name="Tanskanen J."/>
            <person name="Kim Y.M."/>
            <person name="Honaas L."/>
            <person name="Yang Z."/>
            <person name="Spallek T."/>
            <person name="Conn C.E."/>
            <person name="Ichihashi Y."/>
            <person name="Cheong K."/>
            <person name="Cui S."/>
            <person name="Der J.P."/>
            <person name="Gundlach H."/>
            <person name="Jiao Y."/>
            <person name="Hori C."/>
            <person name="Ishida J.K."/>
            <person name="Kasahara H."/>
            <person name="Kiba T."/>
            <person name="Kim M.S."/>
            <person name="Koo N."/>
            <person name="Laohavisit A."/>
            <person name="Lee Y.H."/>
            <person name="Lumba S."/>
            <person name="McCourt P."/>
            <person name="Mortimer J.C."/>
            <person name="Mutuku J.M."/>
            <person name="Nomura T."/>
            <person name="Sasaki-Sekimoto Y."/>
            <person name="Seto Y."/>
            <person name="Wang Y."/>
            <person name="Wakatake T."/>
            <person name="Sakakibara H."/>
            <person name="Demura T."/>
            <person name="Yamaguchi S."/>
            <person name="Yoneyama K."/>
            <person name="Manabe R.I."/>
            <person name="Nelson D.C."/>
            <person name="Schulman A.H."/>
            <person name="Timko M.P."/>
            <person name="dePamphilis C.W."/>
            <person name="Choi D."/>
            <person name="Shirasu K."/>
        </authorList>
    </citation>
    <scope>NUCLEOTIDE SEQUENCE [LARGE SCALE GENOMIC DNA]</scope>
    <source>
        <strain evidence="3">cv. UVA1</strain>
    </source>
</reference>
<dbReference type="PANTHER" id="PTHR31172">
    <property type="entry name" value="STOMATAL CLOSURE-RELATED ACTIN-BINDING PROTEIN 1"/>
    <property type="match status" value="1"/>
</dbReference>
<proteinExistence type="predicted"/>
<organism evidence="2 3">
    <name type="scientific">Striga asiatica</name>
    <name type="common">Asiatic witchweed</name>
    <name type="synonym">Buchnera asiatica</name>
    <dbReference type="NCBI Taxonomy" id="4170"/>
    <lineage>
        <taxon>Eukaryota</taxon>
        <taxon>Viridiplantae</taxon>
        <taxon>Streptophyta</taxon>
        <taxon>Embryophyta</taxon>
        <taxon>Tracheophyta</taxon>
        <taxon>Spermatophyta</taxon>
        <taxon>Magnoliopsida</taxon>
        <taxon>eudicotyledons</taxon>
        <taxon>Gunneridae</taxon>
        <taxon>Pentapetalae</taxon>
        <taxon>asterids</taxon>
        <taxon>lamiids</taxon>
        <taxon>Lamiales</taxon>
        <taxon>Orobanchaceae</taxon>
        <taxon>Buchnereae</taxon>
        <taxon>Striga</taxon>
    </lineage>
</organism>
<dbReference type="GO" id="GO:0003779">
    <property type="term" value="F:actin binding"/>
    <property type="evidence" value="ECO:0007669"/>
    <property type="project" value="InterPro"/>
</dbReference>
<dbReference type="Pfam" id="PF16709">
    <property type="entry name" value="SCAB-Ig"/>
    <property type="match status" value="1"/>
</dbReference>
<keyword evidence="3" id="KW-1185">Reference proteome</keyword>
<gene>
    <name evidence="2" type="ORF">STAS_18970</name>
</gene>
<dbReference type="PANTHER" id="PTHR31172:SF7">
    <property type="entry name" value="STOMATAL CLOSURE-RELATED ACTIN-BINDING PROTEIN 3"/>
    <property type="match status" value="1"/>
</dbReference>
<evidence type="ECO:0000313" key="3">
    <source>
        <dbReference type="Proteomes" id="UP000325081"/>
    </source>
</evidence>
<dbReference type="OrthoDB" id="2014217at2759"/>
<protein>
    <recommendedName>
        <fullName evidence="1">Stomatal closure-related actin-binding protein Ig domain-containing protein</fullName>
    </recommendedName>
</protein>
<dbReference type="GO" id="GO:0010119">
    <property type="term" value="P:regulation of stomatal movement"/>
    <property type="evidence" value="ECO:0007669"/>
    <property type="project" value="InterPro"/>
</dbReference>
<sequence length="177" mass="19693">MAMSVQAEENTCLDEAAALGKCSIQWYRLSSQCSLREPTLGANKRVYAPEPIDVKQLLQADIGSNGLKFTLTTNGPILQAMWIQRRRQFGNCFGSHKTGSHLCSFSSQSKKEMGHSSSPENMLLTPMDAIVMNDARFKGNLHQRNAIHGSRAHSPNEKPKFCAQEALYQVQPNKQRA</sequence>
<comment type="caution">
    <text evidence="2">The sequence shown here is derived from an EMBL/GenBank/DDBJ whole genome shotgun (WGS) entry which is preliminary data.</text>
</comment>
<evidence type="ECO:0000259" key="1">
    <source>
        <dbReference type="Pfam" id="PF16709"/>
    </source>
</evidence>
<dbReference type="InterPro" id="IPR039640">
    <property type="entry name" value="SCAB"/>
</dbReference>
<dbReference type="InterPro" id="IPR032015">
    <property type="entry name" value="SCAB-Ig"/>
</dbReference>
<name>A0A5A7QAC2_STRAF</name>
<dbReference type="AlphaFoldDB" id="A0A5A7QAC2"/>